<reference evidence="2 3" key="1">
    <citation type="submission" date="2018-08" db="EMBL/GenBank/DDBJ databases">
        <title>Genomic investigation of the strawberry pathogen Phytophthora fragariae indicates pathogenicity is determined by transcriptional variation in three key races.</title>
        <authorList>
            <person name="Adams T.M."/>
            <person name="Armitage A.D."/>
            <person name="Sobczyk M.K."/>
            <person name="Bates H.J."/>
            <person name="Dunwell J.M."/>
            <person name="Nellist C.F."/>
            <person name="Harrison R.J."/>
        </authorList>
    </citation>
    <scope>NUCLEOTIDE SEQUENCE [LARGE SCALE GENOMIC DNA]</scope>
    <source>
        <strain evidence="2 3">A4</strain>
    </source>
</reference>
<gene>
    <name evidence="2" type="ORF">PF001_g22278</name>
</gene>
<dbReference type="EMBL" id="QXGE01002129">
    <property type="protein sequence ID" value="KAE9284647.1"/>
    <property type="molecule type" value="Genomic_DNA"/>
</dbReference>
<keyword evidence="1" id="KW-1133">Transmembrane helix</keyword>
<sequence length="89" mass="9612">MYRRLCICILLLIYFCGLAVRGVAAFLLTTAFAALRAASENEQPARHRGPVEALPDTHVLLSTCIIAPLLRIVVTICSLTVLLSNGTNS</sequence>
<evidence type="ECO:0000256" key="1">
    <source>
        <dbReference type="SAM" id="Phobius"/>
    </source>
</evidence>
<organism evidence="2 3">
    <name type="scientific">Phytophthora fragariae</name>
    <dbReference type="NCBI Taxonomy" id="53985"/>
    <lineage>
        <taxon>Eukaryota</taxon>
        <taxon>Sar</taxon>
        <taxon>Stramenopiles</taxon>
        <taxon>Oomycota</taxon>
        <taxon>Peronosporomycetes</taxon>
        <taxon>Peronosporales</taxon>
        <taxon>Peronosporaceae</taxon>
        <taxon>Phytophthora</taxon>
    </lineage>
</organism>
<name>A0A6A4C7P5_9STRA</name>
<evidence type="ECO:0000313" key="3">
    <source>
        <dbReference type="Proteomes" id="UP000437068"/>
    </source>
</evidence>
<accession>A0A6A4C7P5</accession>
<dbReference type="AlphaFoldDB" id="A0A6A4C7P5"/>
<dbReference type="Proteomes" id="UP000437068">
    <property type="component" value="Unassembled WGS sequence"/>
</dbReference>
<keyword evidence="1" id="KW-0472">Membrane</keyword>
<comment type="caution">
    <text evidence="2">The sequence shown here is derived from an EMBL/GenBank/DDBJ whole genome shotgun (WGS) entry which is preliminary data.</text>
</comment>
<protein>
    <submittedName>
        <fullName evidence="2">Uncharacterized protein</fullName>
    </submittedName>
</protein>
<proteinExistence type="predicted"/>
<feature type="transmembrane region" description="Helical" evidence="1">
    <location>
        <begin position="60"/>
        <end position="83"/>
    </location>
</feature>
<evidence type="ECO:0000313" key="2">
    <source>
        <dbReference type="EMBL" id="KAE9284647.1"/>
    </source>
</evidence>
<keyword evidence="1" id="KW-0812">Transmembrane</keyword>